<organism evidence="2 3">
    <name type="scientific">Rhodococcus opacus</name>
    <name type="common">Nocardia opaca</name>
    <dbReference type="NCBI Taxonomy" id="37919"/>
    <lineage>
        <taxon>Bacteria</taxon>
        <taxon>Bacillati</taxon>
        <taxon>Actinomycetota</taxon>
        <taxon>Actinomycetes</taxon>
        <taxon>Mycobacteriales</taxon>
        <taxon>Nocardiaceae</taxon>
        <taxon>Rhodococcus</taxon>
    </lineage>
</organism>
<reference evidence="3" key="1">
    <citation type="submission" date="2018-02" db="EMBL/GenBank/DDBJ databases">
        <title>Draft genome sequencing of Rhodococcus opacus KU647198.</title>
        <authorList>
            <person name="Zheng B.-X."/>
        </authorList>
    </citation>
    <scope>NUCLEOTIDE SEQUENCE [LARGE SCALE GENOMIC DNA]</scope>
    <source>
        <strain evidence="3">04-OD7</strain>
    </source>
</reference>
<comment type="caution">
    <text evidence="2">The sequence shown here is derived from an EMBL/GenBank/DDBJ whole genome shotgun (WGS) entry which is preliminary data.</text>
</comment>
<dbReference type="Proteomes" id="UP000239290">
    <property type="component" value="Unassembled WGS sequence"/>
</dbReference>
<gene>
    <name evidence="2" type="ORF">C5613_40935</name>
</gene>
<dbReference type="EMBL" id="PUIO01000089">
    <property type="protein sequence ID" value="PQP14391.1"/>
    <property type="molecule type" value="Genomic_DNA"/>
</dbReference>
<feature type="transmembrane region" description="Helical" evidence="1">
    <location>
        <begin position="207"/>
        <end position="227"/>
    </location>
</feature>
<name>A0A2S8IHY6_RHOOP</name>
<proteinExistence type="predicted"/>
<protein>
    <submittedName>
        <fullName evidence="2">Uncharacterized protein</fullName>
    </submittedName>
</protein>
<keyword evidence="1" id="KW-1133">Transmembrane helix</keyword>
<sequence>MRSTKLSVALAGEARAARTEASGWLTGTSPGRTIRRVIVELADIELADRAMSLAAKIFTSVLPVIIAGTMFSGWDLVARGVDDQFGFDPTSASPGGGGLQATDPSFAAFGVVGLLMVAISGTSFARTLARIYGKIWDMPPTGFRQAWRWFVVLFTVVLSAPLLAMARGLADLRVVGIPLALLAEFAVWMFVWTLTPHLLTARWLSGRVLWATGALTAAALTAVRAGGRIVLPRITETAQTQFGAWGLVFTTISWLFVLSIVIVGAAAIIKALALDDAFIGRYLRGPEGAPVNTPGRDETTRAE</sequence>
<evidence type="ECO:0000313" key="3">
    <source>
        <dbReference type="Proteomes" id="UP000239290"/>
    </source>
</evidence>
<feature type="transmembrane region" description="Helical" evidence="1">
    <location>
        <begin position="106"/>
        <end position="125"/>
    </location>
</feature>
<feature type="transmembrane region" description="Helical" evidence="1">
    <location>
        <begin position="247"/>
        <end position="274"/>
    </location>
</feature>
<evidence type="ECO:0000313" key="2">
    <source>
        <dbReference type="EMBL" id="PQP14391.1"/>
    </source>
</evidence>
<accession>A0A2S8IHY6</accession>
<keyword evidence="1" id="KW-0812">Transmembrane</keyword>
<feature type="transmembrane region" description="Helical" evidence="1">
    <location>
        <begin position="146"/>
        <end position="166"/>
    </location>
</feature>
<feature type="transmembrane region" description="Helical" evidence="1">
    <location>
        <begin position="172"/>
        <end position="195"/>
    </location>
</feature>
<keyword evidence="1" id="KW-0472">Membrane</keyword>
<dbReference type="AlphaFoldDB" id="A0A2S8IHY6"/>
<evidence type="ECO:0000256" key="1">
    <source>
        <dbReference type="SAM" id="Phobius"/>
    </source>
</evidence>